<evidence type="ECO:0000259" key="1">
    <source>
        <dbReference type="PROSITE" id="PS50056"/>
    </source>
</evidence>
<reference evidence="2" key="2">
    <citation type="submission" date="2023-05" db="EMBL/GenBank/DDBJ databases">
        <authorList>
            <consortium name="Lawrence Berkeley National Laboratory"/>
            <person name="Steindorff A."/>
            <person name="Hensen N."/>
            <person name="Bonometti L."/>
            <person name="Westerberg I."/>
            <person name="Brannstrom I.O."/>
            <person name="Guillou S."/>
            <person name="Cros-Aarteil S."/>
            <person name="Calhoun S."/>
            <person name="Haridas S."/>
            <person name="Kuo A."/>
            <person name="Mondo S."/>
            <person name="Pangilinan J."/>
            <person name="Riley R."/>
            <person name="Labutti K."/>
            <person name="Andreopoulos B."/>
            <person name="Lipzen A."/>
            <person name="Chen C."/>
            <person name="Yanf M."/>
            <person name="Daum C."/>
            <person name="Ng V."/>
            <person name="Clum A."/>
            <person name="Ohm R."/>
            <person name="Martin F."/>
            <person name="Silar P."/>
            <person name="Natvig D."/>
            <person name="Lalanne C."/>
            <person name="Gautier V."/>
            <person name="Ament-Velasquez S.L."/>
            <person name="Kruys A."/>
            <person name="Hutchinson M.I."/>
            <person name="Powell A.J."/>
            <person name="Barry K."/>
            <person name="Miller A.N."/>
            <person name="Grigoriev I.V."/>
            <person name="Debuchy R."/>
            <person name="Gladieux P."/>
            <person name="Thoren M.H."/>
            <person name="Johannesson H."/>
        </authorList>
    </citation>
    <scope>NUCLEOTIDE SEQUENCE</scope>
    <source>
        <strain evidence="2">CBS 508.74</strain>
    </source>
</reference>
<dbReference type="InterPro" id="IPR029021">
    <property type="entry name" value="Prot-tyrosine_phosphatase-like"/>
</dbReference>
<dbReference type="PROSITE" id="PS00383">
    <property type="entry name" value="TYR_PHOSPHATASE_1"/>
    <property type="match status" value="1"/>
</dbReference>
<evidence type="ECO:0000313" key="3">
    <source>
        <dbReference type="Proteomes" id="UP001302812"/>
    </source>
</evidence>
<dbReference type="Gene3D" id="3.90.190.10">
    <property type="entry name" value="Protein tyrosine phosphatase superfamily"/>
    <property type="match status" value="1"/>
</dbReference>
<dbReference type="PROSITE" id="PS50056">
    <property type="entry name" value="TYR_PHOSPHATASE_2"/>
    <property type="match status" value="1"/>
</dbReference>
<dbReference type="PANTHER" id="PTHR31126">
    <property type="entry name" value="TYROSINE-PROTEIN PHOSPHATASE"/>
    <property type="match status" value="1"/>
</dbReference>
<dbReference type="InterPro" id="IPR016130">
    <property type="entry name" value="Tyr_Pase_AS"/>
</dbReference>
<organism evidence="2 3">
    <name type="scientific">Canariomyces notabilis</name>
    <dbReference type="NCBI Taxonomy" id="2074819"/>
    <lineage>
        <taxon>Eukaryota</taxon>
        <taxon>Fungi</taxon>
        <taxon>Dikarya</taxon>
        <taxon>Ascomycota</taxon>
        <taxon>Pezizomycotina</taxon>
        <taxon>Sordariomycetes</taxon>
        <taxon>Sordariomycetidae</taxon>
        <taxon>Sordariales</taxon>
        <taxon>Chaetomiaceae</taxon>
        <taxon>Canariomyces</taxon>
    </lineage>
</organism>
<protein>
    <recommendedName>
        <fullName evidence="1">Tyrosine specific protein phosphatases domain-containing protein</fullName>
    </recommendedName>
</protein>
<dbReference type="Proteomes" id="UP001302812">
    <property type="component" value="Unassembled WGS sequence"/>
</dbReference>
<feature type="domain" description="Tyrosine specific protein phosphatases" evidence="1">
    <location>
        <begin position="150"/>
        <end position="218"/>
    </location>
</feature>
<keyword evidence="3" id="KW-1185">Reference proteome</keyword>
<proteinExistence type="predicted"/>
<dbReference type="RefSeq" id="XP_064671544.1">
    <property type="nucleotide sequence ID" value="XM_064814930.1"/>
</dbReference>
<dbReference type="PANTHER" id="PTHR31126:SF73">
    <property type="entry name" value="TYROSINE SPECIFIC PROTEIN PHOSPHATASES DOMAIN-CONTAINING PROTEIN"/>
    <property type="match status" value="1"/>
</dbReference>
<sequence>MDPEPLDLLTLAQTDVSQPLSLDLLLQALSQPPFVSLPGSFNTRDLGRVPGSPVRPGLVYRSGGFLGGSSSATTAVLRDQLGIRTIFDLRSVGEHARQPDPAFDGIRTVWVEPGEEDAVVELDEFVEGGGEKGYAAMYMDVLRAYPGAIKAVLEHVRDLDGLDEGRGGGFMFHCTAGRDRTGVMAGLLLSLAGASPDTVALDYILSRIGTEPAREQLLAFVMQGAGVESMDVPGFHNVCSLRISCWEAFVKAMEKEYGGFEGYVKGTLGFSDADLIKIKRNLVLEN</sequence>
<name>A0AAN6TGG0_9PEZI</name>
<dbReference type="Pfam" id="PF13350">
    <property type="entry name" value="Y_phosphatase3"/>
    <property type="match status" value="1"/>
</dbReference>
<dbReference type="GO" id="GO:0004721">
    <property type="term" value="F:phosphoprotein phosphatase activity"/>
    <property type="evidence" value="ECO:0007669"/>
    <property type="project" value="InterPro"/>
</dbReference>
<dbReference type="InterPro" id="IPR026893">
    <property type="entry name" value="Tyr/Ser_Pase_IphP-type"/>
</dbReference>
<gene>
    <name evidence="2" type="ORF">N656DRAFT_778030</name>
</gene>
<reference evidence="2" key="1">
    <citation type="journal article" date="2023" name="Mol. Phylogenet. Evol.">
        <title>Genome-scale phylogeny and comparative genomics of the fungal order Sordariales.</title>
        <authorList>
            <person name="Hensen N."/>
            <person name="Bonometti L."/>
            <person name="Westerberg I."/>
            <person name="Brannstrom I.O."/>
            <person name="Guillou S."/>
            <person name="Cros-Aarteil S."/>
            <person name="Calhoun S."/>
            <person name="Haridas S."/>
            <person name="Kuo A."/>
            <person name="Mondo S."/>
            <person name="Pangilinan J."/>
            <person name="Riley R."/>
            <person name="LaButti K."/>
            <person name="Andreopoulos B."/>
            <person name="Lipzen A."/>
            <person name="Chen C."/>
            <person name="Yan M."/>
            <person name="Daum C."/>
            <person name="Ng V."/>
            <person name="Clum A."/>
            <person name="Steindorff A."/>
            <person name="Ohm R.A."/>
            <person name="Martin F."/>
            <person name="Silar P."/>
            <person name="Natvig D.O."/>
            <person name="Lalanne C."/>
            <person name="Gautier V."/>
            <person name="Ament-Velasquez S.L."/>
            <person name="Kruys A."/>
            <person name="Hutchinson M.I."/>
            <person name="Powell A.J."/>
            <person name="Barry K."/>
            <person name="Miller A.N."/>
            <person name="Grigoriev I.V."/>
            <person name="Debuchy R."/>
            <person name="Gladieux P."/>
            <person name="Hiltunen Thoren M."/>
            <person name="Johannesson H."/>
        </authorList>
    </citation>
    <scope>NUCLEOTIDE SEQUENCE</scope>
    <source>
        <strain evidence="2">CBS 508.74</strain>
    </source>
</reference>
<dbReference type="AlphaFoldDB" id="A0AAN6TGG0"/>
<dbReference type="EMBL" id="MU853338">
    <property type="protein sequence ID" value="KAK4113974.1"/>
    <property type="molecule type" value="Genomic_DNA"/>
</dbReference>
<dbReference type="InterPro" id="IPR000387">
    <property type="entry name" value="Tyr_Pase_dom"/>
</dbReference>
<dbReference type="GeneID" id="89939055"/>
<dbReference type="SUPFAM" id="SSF52799">
    <property type="entry name" value="(Phosphotyrosine protein) phosphatases II"/>
    <property type="match status" value="1"/>
</dbReference>
<accession>A0AAN6TGG0</accession>
<evidence type="ECO:0000313" key="2">
    <source>
        <dbReference type="EMBL" id="KAK4113974.1"/>
    </source>
</evidence>
<comment type="caution">
    <text evidence="2">The sequence shown here is derived from an EMBL/GenBank/DDBJ whole genome shotgun (WGS) entry which is preliminary data.</text>
</comment>